<evidence type="ECO:0000256" key="3">
    <source>
        <dbReference type="ARBA" id="ARBA00022833"/>
    </source>
</evidence>
<dbReference type="OrthoDB" id="265717at2759"/>
<dbReference type="GO" id="GO:0008270">
    <property type="term" value="F:zinc ion binding"/>
    <property type="evidence" value="ECO:0007669"/>
    <property type="project" value="UniProtKB-KW"/>
</dbReference>
<dbReference type="RefSeq" id="XP_016217861.1">
    <property type="nucleotide sequence ID" value="XM_016354849.1"/>
</dbReference>
<feature type="compositionally biased region" description="Low complexity" evidence="5">
    <location>
        <begin position="184"/>
        <end position="206"/>
    </location>
</feature>
<dbReference type="SUPFAM" id="SSF144232">
    <property type="entry name" value="HIT/MYND zinc finger-like"/>
    <property type="match status" value="1"/>
</dbReference>
<dbReference type="Gene3D" id="6.10.140.2220">
    <property type="match status" value="1"/>
</dbReference>
<dbReference type="AlphaFoldDB" id="A0A0D1Z4W9"/>
<dbReference type="PROSITE" id="PS50865">
    <property type="entry name" value="ZF_MYND_2"/>
    <property type="match status" value="1"/>
</dbReference>
<dbReference type="Pfam" id="PF01753">
    <property type="entry name" value="zf-MYND"/>
    <property type="match status" value="1"/>
</dbReference>
<accession>A0A0D1Z4W9</accession>
<feature type="domain" description="MYND-type" evidence="6">
    <location>
        <begin position="309"/>
        <end position="347"/>
    </location>
</feature>
<proteinExistence type="predicted"/>
<dbReference type="Proteomes" id="UP000053259">
    <property type="component" value="Unassembled WGS sequence"/>
</dbReference>
<dbReference type="EMBL" id="KN847532">
    <property type="protein sequence ID" value="KIW07992.1"/>
    <property type="molecule type" value="Genomic_DNA"/>
</dbReference>
<feature type="region of interest" description="Disordered" evidence="5">
    <location>
        <begin position="179"/>
        <end position="209"/>
    </location>
</feature>
<keyword evidence="2 4" id="KW-0863">Zinc-finger</keyword>
<dbReference type="InParanoid" id="A0A0D1Z4W9"/>
<evidence type="ECO:0000256" key="5">
    <source>
        <dbReference type="SAM" id="MobiDB-lite"/>
    </source>
</evidence>
<dbReference type="HOGENOM" id="CLU_756934_0_0_1"/>
<evidence type="ECO:0000256" key="4">
    <source>
        <dbReference type="PROSITE-ProRule" id="PRU00134"/>
    </source>
</evidence>
<sequence length="366" mass="39729">MHELSVDASSDIHPMSEKLKRKKSFPALRQSPLFARMGHVASLSKTPFRFLFKSSKSADDGVEPPPLTLDGDVQTEQGSSVIEDIDETSATSENPVWASSMLIIPRTHYFLFTRATSEASKDTKDVQPIGLVVKQPNPSFQLAALRAELGLAEPAVTTPGTVKLLTCLIQSGKRVVPLVAPDESPNSASASAQTNQATDTTTTATSGPDEAKFKFSGDLLFQKNVKAWLIVEYEQFGGLTAQYHILRRVAESVLQSENQIQVVDGEIKLVHDGRVRGDSKLEALDETLLEDVTSMITAPIQVGPLARYCNACNSARFAMRRCAACKSVFYCDVECCKADRQLHKVICGAVATSAVKSHESGNQDVV</sequence>
<organism evidence="7 8">
    <name type="scientific">Verruconis gallopava</name>
    <dbReference type="NCBI Taxonomy" id="253628"/>
    <lineage>
        <taxon>Eukaryota</taxon>
        <taxon>Fungi</taxon>
        <taxon>Dikarya</taxon>
        <taxon>Ascomycota</taxon>
        <taxon>Pezizomycotina</taxon>
        <taxon>Dothideomycetes</taxon>
        <taxon>Pleosporomycetidae</taxon>
        <taxon>Venturiales</taxon>
        <taxon>Sympoventuriaceae</taxon>
        <taxon>Verruconis</taxon>
    </lineage>
</organism>
<dbReference type="PROSITE" id="PS01360">
    <property type="entry name" value="ZF_MYND_1"/>
    <property type="match status" value="1"/>
</dbReference>
<dbReference type="STRING" id="253628.A0A0D1Z4W9"/>
<feature type="region of interest" description="Disordered" evidence="5">
    <location>
        <begin position="1"/>
        <end position="21"/>
    </location>
</feature>
<keyword evidence="3" id="KW-0862">Zinc</keyword>
<evidence type="ECO:0000313" key="7">
    <source>
        <dbReference type="EMBL" id="KIW07992.1"/>
    </source>
</evidence>
<dbReference type="InterPro" id="IPR002893">
    <property type="entry name" value="Znf_MYND"/>
</dbReference>
<evidence type="ECO:0000259" key="6">
    <source>
        <dbReference type="PROSITE" id="PS50865"/>
    </source>
</evidence>
<dbReference type="GeneID" id="27309864"/>
<evidence type="ECO:0000256" key="1">
    <source>
        <dbReference type="ARBA" id="ARBA00022723"/>
    </source>
</evidence>
<evidence type="ECO:0000313" key="8">
    <source>
        <dbReference type="Proteomes" id="UP000053259"/>
    </source>
</evidence>
<gene>
    <name evidence="7" type="ORF">PV09_01891</name>
</gene>
<evidence type="ECO:0000256" key="2">
    <source>
        <dbReference type="ARBA" id="ARBA00022771"/>
    </source>
</evidence>
<name>A0A0D1Z4W9_9PEZI</name>
<dbReference type="VEuPathDB" id="FungiDB:PV09_01891"/>
<reference evidence="7 8" key="1">
    <citation type="submission" date="2015-01" db="EMBL/GenBank/DDBJ databases">
        <title>The Genome Sequence of Ochroconis gallopava CBS43764.</title>
        <authorList>
            <consortium name="The Broad Institute Genomics Platform"/>
            <person name="Cuomo C."/>
            <person name="de Hoog S."/>
            <person name="Gorbushina A."/>
            <person name="Stielow B."/>
            <person name="Teixiera M."/>
            <person name="Abouelleil A."/>
            <person name="Chapman S.B."/>
            <person name="Priest M."/>
            <person name="Young S.K."/>
            <person name="Wortman J."/>
            <person name="Nusbaum C."/>
            <person name="Birren B."/>
        </authorList>
    </citation>
    <scope>NUCLEOTIDE SEQUENCE [LARGE SCALE GENOMIC DNA]</scope>
    <source>
        <strain evidence="7 8">CBS 43764</strain>
    </source>
</reference>
<keyword evidence="8" id="KW-1185">Reference proteome</keyword>
<protein>
    <recommendedName>
        <fullName evidence="6">MYND-type domain-containing protein</fullName>
    </recommendedName>
</protein>
<keyword evidence="1" id="KW-0479">Metal-binding</keyword>